<feature type="signal peptide" evidence="3">
    <location>
        <begin position="1"/>
        <end position="28"/>
    </location>
</feature>
<proteinExistence type="predicted"/>
<dbReference type="InterPro" id="IPR001119">
    <property type="entry name" value="SLH_dom"/>
</dbReference>
<dbReference type="PANTHER" id="PTHR43308:SF5">
    <property type="entry name" value="S-LAYER PROTEIN _ PEPTIDOGLYCAN ENDO-BETA-N-ACETYLGLUCOSAMINIDASE"/>
    <property type="match status" value="1"/>
</dbReference>
<sequence length="707" mass="76399">MKKYPFSNKAVKAMLAATIALSPVAATAPLWHSTSVHAEAIDSTSTAIDRIKLIYSHLNYEAGSDNYVIFNKAAEGLKGFTKQDWNDVLSAGVAAHINGRLPINVEANGVLRETVTAEDIAAKLAAFVYTSTGDTIAENYHLFQTSHEGIAFKAVMGSESLDTILEFLVESEKALWDLPADTIGRALLTNSIDSVTRQVRDNVVNSNDKFKQLNQDFRTNLGTDLEGLFEIQERINGKLKSKSILNDTELKSLRDAFILASLAAGDPDPEDQTNPGGGGSTPPLNPPAPGESNNIMLPEQAAEVVKEKNPSGRVEVITKIFAEKVDEIVGLITQEKDTVQVKLEKPAAGEAAKAQIPAGLFTKAALKNGKAVVEVSTDEASYKLPAAQIKIADLASKLGANEQDVQIVIAVNVVNEADVKDSVAKNKLKLASKVIEFTVTAEAGTKTEPVSKFSAYVERDITGEYDFDKENSAAVRLNPDGTISAIPTLFNGKTATVKSLTNSKYTIVENDKTFTDVKSGWAQEYIETLGAKYIIQGKATGEFEPGKHMTRAEFAVLLVRALGLPTEQYDKSFKDVLGIEWFAKKGELTAAVKYGVVQGKLDGTFAPNEKITRAQAAAMVERAMKVSFVEYDFSQLDKTKTLNDFKDAKQVGSWAKSGVEAVYQAGIVKGKGDGTFNPNGYTQRNEMAAILANFLVSAQLLDDTFSK</sequence>
<feature type="domain" description="SLH" evidence="4">
    <location>
        <begin position="509"/>
        <end position="572"/>
    </location>
</feature>
<evidence type="ECO:0000259" key="4">
    <source>
        <dbReference type="PROSITE" id="PS51272"/>
    </source>
</evidence>
<keyword evidence="6" id="KW-1185">Reference proteome</keyword>
<dbReference type="EMBL" id="JAUSUN010000002">
    <property type="protein sequence ID" value="MDQ0412168.1"/>
    <property type="molecule type" value="Genomic_DNA"/>
</dbReference>
<dbReference type="Proteomes" id="UP001242313">
    <property type="component" value="Unassembled WGS sequence"/>
</dbReference>
<accession>A0ABU0FQI4</accession>
<feature type="domain" description="SLH" evidence="4">
    <location>
        <begin position="573"/>
        <end position="634"/>
    </location>
</feature>
<feature type="chain" id="PRO_5045528787" description="SLH domain-containing protein" evidence="3">
    <location>
        <begin position="29"/>
        <end position="707"/>
    </location>
</feature>
<protein>
    <recommendedName>
        <fullName evidence="4">SLH domain-containing protein</fullName>
    </recommendedName>
</protein>
<comment type="caution">
    <text evidence="5">The sequence shown here is derived from an EMBL/GenBank/DDBJ whole genome shotgun (WGS) entry which is preliminary data.</text>
</comment>
<feature type="region of interest" description="Disordered" evidence="2">
    <location>
        <begin position="264"/>
        <end position="294"/>
    </location>
</feature>
<reference evidence="5 6" key="1">
    <citation type="submission" date="2023-07" db="EMBL/GenBank/DDBJ databases">
        <title>Genomic Encyclopedia of Type Strains, Phase IV (KMG-IV): sequencing the most valuable type-strain genomes for metagenomic binning, comparative biology and taxonomic classification.</title>
        <authorList>
            <person name="Goeker M."/>
        </authorList>
    </citation>
    <scope>NUCLEOTIDE SEQUENCE [LARGE SCALE GENOMIC DNA]</scope>
    <source>
        <strain evidence="5 6">DSM 19598</strain>
    </source>
</reference>
<feature type="domain" description="SLH" evidence="4">
    <location>
        <begin position="642"/>
        <end position="705"/>
    </location>
</feature>
<evidence type="ECO:0000256" key="2">
    <source>
        <dbReference type="SAM" id="MobiDB-lite"/>
    </source>
</evidence>
<evidence type="ECO:0000256" key="3">
    <source>
        <dbReference type="SAM" id="SignalP"/>
    </source>
</evidence>
<evidence type="ECO:0000256" key="1">
    <source>
        <dbReference type="ARBA" id="ARBA00022729"/>
    </source>
</evidence>
<dbReference type="PANTHER" id="PTHR43308">
    <property type="entry name" value="OUTER MEMBRANE PROTEIN ALPHA-RELATED"/>
    <property type="match status" value="1"/>
</dbReference>
<dbReference type="RefSeq" id="WP_307191050.1">
    <property type="nucleotide sequence ID" value="NZ_JAUSUN010000002.1"/>
</dbReference>
<dbReference type="PROSITE" id="PS51272">
    <property type="entry name" value="SLH"/>
    <property type="match status" value="3"/>
</dbReference>
<organism evidence="5 6">
    <name type="scientific">Mesobacillus stamsii</name>
    <dbReference type="NCBI Taxonomy" id="225347"/>
    <lineage>
        <taxon>Bacteria</taxon>
        <taxon>Bacillati</taxon>
        <taxon>Bacillota</taxon>
        <taxon>Bacilli</taxon>
        <taxon>Bacillales</taxon>
        <taxon>Bacillaceae</taxon>
        <taxon>Mesobacillus</taxon>
    </lineage>
</organism>
<evidence type="ECO:0000313" key="5">
    <source>
        <dbReference type="EMBL" id="MDQ0412168.1"/>
    </source>
</evidence>
<gene>
    <name evidence="5" type="ORF">J2S25_000348</name>
</gene>
<dbReference type="InterPro" id="IPR051465">
    <property type="entry name" value="Cell_Envelope_Struct_Comp"/>
</dbReference>
<dbReference type="Pfam" id="PF00395">
    <property type="entry name" value="SLH"/>
    <property type="match status" value="3"/>
</dbReference>
<name>A0ABU0FQI4_9BACI</name>
<evidence type="ECO:0000313" key="6">
    <source>
        <dbReference type="Proteomes" id="UP001242313"/>
    </source>
</evidence>
<keyword evidence="1 3" id="KW-0732">Signal</keyword>